<evidence type="ECO:0000256" key="5">
    <source>
        <dbReference type="ARBA" id="ARBA00023235"/>
    </source>
</evidence>
<dbReference type="Proteomes" id="UP000198943">
    <property type="component" value="Unassembled WGS sequence"/>
</dbReference>
<dbReference type="InterPro" id="IPR033134">
    <property type="entry name" value="Asp/Glu_racemase_AS_2"/>
</dbReference>
<feature type="binding site" evidence="7">
    <location>
        <begin position="11"/>
        <end position="12"/>
    </location>
    <ligand>
        <name>substrate</name>
    </ligand>
</feature>
<dbReference type="FunFam" id="3.40.50.1860:FF:000001">
    <property type="entry name" value="Glutamate racemase"/>
    <property type="match status" value="1"/>
</dbReference>
<dbReference type="EC" id="5.1.1.3" evidence="2 7"/>
<dbReference type="SUPFAM" id="SSF53681">
    <property type="entry name" value="Aspartate/glutamate racemase"/>
    <property type="match status" value="2"/>
</dbReference>
<feature type="binding site" evidence="7">
    <location>
        <begin position="75"/>
        <end position="76"/>
    </location>
    <ligand>
        <name>substrate</name>
    </ligand>
</feature>
<dbReference type="PROSITE" id="PS00924">
    <property type="entry name" value="ASP_GLU_RACEMASE_2"/>
    <property type="match status" value="1"/>
</dbReference>
<dbReference type="PANTHER" id="PTHR21198">
    <property type="entry name" value="GLUTAMATE RACEMASE"/>
    <property type="match status" value="1"/>
</dbReference>
<keyword evidence="9" id="KW-1185">Reference proteome</keyword>
<comment type="similarity">
    <text evidence="7">Belongs to the aspartate/glutamate racemases family.</text>
</comment>
<organism evidence="8 9">
    <name type="scientific">Succiniclasticum ruminis</name>
    <dbReference type="NCBI Taxonomy" id="40841"/>
    <lineage>
        <taxon>Bacteria</taxon>
        <taxon>Bacillati</taxon>
        <taxon>Bacillota</taxon>
        <taxon>Negativicutes</taxon>
        <taxon>Acidaminococcales</taxon>
        <taxon>Acidaminococcaceae</taxon>
        <taxon>Succiniclasticum</taxon>
    </lineage>
</organism>
<gene>
    <name evidence="7" type="primary">murI</name>
    <name evidence="8" type="ORF">SAMN04487864_10168</name>
</gene>
<comment type="function">
    <text evidence="7">Provides the (R)-glutamate required for cell wall biosynthesis.</text>
</comment>
<comment type="catalytic activity">
    <reaction evidence="1 7">
        <text>L-glutamate = D-glutamate</text>
        <dbReference type="Rhea" id="RHEA:12813"/>
        <dbReference type="ChEBI" id="CHEBI:29985"/>
        <dbReference type="ChEBI" id="CHEBI:29986"/>
        <dbReference type="EC" id="5.1.1.3"/>
    </reaction>
</comment>
<dbReference type="OrthoDB" id="9801055at2"/>
<feature type="binding site" evidence="7">
    <location>
        <begin position="43"/>
        <end position="44"/>
    </location>
    <ligand>
        <name>substrate</name>
    </ligand>
</feature>
<dbReference type="GO" id="GO:0009252">
    <property type="term" value="P:peptidoglycan biosynthetic process"/>
    <property type="evidence" value="ECO:0007669"/>
    <property type="project" value="UniProtKB-UniRule"/>
</dbReference>
<keyword evidence="5 7" id="KW-0413">Isomerase</keyword>
<evidence type="ECO:0000313" key="9">
    <source>
        <dbReference type="Proteomes" id="UP000198943"/>
    </source>
</evidence>
<proteinExistence type="inferred from homology"/>
<reference evidence="9" key="1">
    <citation type="submission" date="2016-10" db="EMBL/GenBank/DDBJ databases">
        <authorList>
            <person name="Varghese N."/>
            <person name="Submissions S."/>
        </authorList>
    </citation>
    <scope>NUCLEOTIDE SEQUENCE [LARGE SCALE GENOMIC DNA]</scope>
    <source>
        <strain evidence="9">DSM 11005</strain>
    </source>
</reference>
<keyword evidence="3 7" id="KW-0133">Cell shape</keyword>
<dbReference type="InterPro" id="IPR004391">
    <property type="entry name" value="Glu_race"/>
</dbReference>
<feature type="active site" description="Proton donor/acceptor" evidence="7">
    <location>
        <position position="74"/>
    </location>
</feature>
<evidence type="ECO:0000256" key="1">
    <source>
        <dbReference type="ARBA" id="ARBA00001602"/>
    </source>
</evidence>
<dbReference type="UniPathway" id="UPA00219"/>
<dbReference type="InterPro" id="IPR015942">
    <property type="entry name" value="Asp/Glu/hydantoin_racemase"/>
</dbReference>
<dbReference type="GO" id="GO:0008360">
    <property type="term" value="P:regulation of cell shape"/>
    <property type="evidence" value="ECO:0007669"/>
    <property type="project" value="UniProtKB-KW"/>
</dbReference>
<dbReference type="AlphaFoldDB" id="A0A1G6HME3"/>
<protein>
    <recommendedName>
        <fullName evidence="2 7">Glutamate racemase</fullName>
        <ecNumber evidence="2 7">5.1.1.3</ecNumber>
    </recommendedName>
</protein>
<evidence type="ECO:0000256" key="4">
    <source>
        <dbReference type="ARBA" id="ARBA00022984"/>
    </source>
</evidence>
<dbReference type="Pfam" id="PF01177">
    <property type="entry name" value="Asp_Glu_race"/>
    <property type="match status" value="1"/>
</dbReference>
<keyword evidence="4 7" id="KW-0573">Peptidoglycan synthesis</keyword>
<evidence type="ECO:0000256" key="3">
    <source>
        <dbReference type="ARBA" id="ARBA00022960"/>
    </source>
</evidence>
<dbReference type="PANTHER" id="PTHR21198:SF2">
    <property type="entry name" value="GLUTAMATE RACEMASE"/>
    <property type="match status" value="1"/>
</dbReference>
<dbReference type="GO" id="GO:0008881">
    <property type="term" value="F:glutamate racemase activity"/>
    <property type="evidence" value="ECO:0007669"/>
    <property type="project" value="UniProtKB-UniRule"/>
</dbReference>
<dbReference type="GO" id="GO:0071555">
    <property type="term" value="P:cell wall organization"/>
    <property type="evidence" value="ECO:0007669"/>
    <property type="project" value="UniProtKB-KW"/>
</dbReference>
<name>A0A1G6HME3_9FIRM</name>
<dbReference type="HAMAP" id="MF_00258">
    <property type="entry name" value="Glu_racemase"/>
    <property type="match status" value="1"/>
</dbReference>
<dbReference type="Gene3D" id="3.40.50.1860">
    <property type="match status" value="2"/>
</dbReference>
<keyword evidence="6 7" id="KW-0961">Cell wall biogenesis/degradation</keyword>
<comment type="pathway">
    <text evidence="7">Cell wall biogenesis; peptidoglycan biosynthesis.</text>
</comment>
<sequence length="265" mass="28514">MVTNQPIGVIDSGVGGLSVLRALQQTMPHETFLYLGDTARAPYGTRSRETITAFVAQMTDWLEQKGIKQLVAACNTITVLGTDVIRGAHTFPVIGMSKGVDLVLQATKNKHIGLMATDFTVGTGAHRKEIQAADPAAEVFGVGCTKFVPLIEGNRFGSPELKEAIHEYAEALQAKQVDTVILGCTHYPFVKSYLEEAFGPGVTVIDPAAATALQAKADLEARNLLQTEGPGHSTICFTGDIQKGKLLAERMLNLETCDFQQIKLN</sequence>
<evidence type="ECO:0000256" key="6">
    <source>
        <dbReference type="ARBA" id="ARBA00023316"/>
    </source>
</evidence>
<dbReference type="EMBL" id="FMYW01000001">
    <property type="protein sequence ID" value="SDB95055.1"/>
    <property type="molecule type" value="Genomic_DNA"/>
</dbReference>
<feature type="active site" description="Proton donor/acceptor" evidence="7">
    <location>
        <position position="184"/>
    </location>
</feature>
<evidence type="ECO:0000256" key="7">
    <source>
        <dbReference type="HAMAP-Rule" id="MF_00258"/>
    </source>
</evidence>
<dbReference type="InterPro" id="IPR001920">
    <property type="entry name" value="Asp/Glu_race"/>
</dbReference>
<evidence type="ECO:0000256" key="2">
    <source>
        <dbReference type="ARBA" id="ARBA00013090"/>
    </source>
</evidence>
<feature type="binding site" evidence="7">
    <location>
        <begin position="185"/>
        <end position="186"/>
    </location>
    <ligand>
        <name>substrate</name>
    </ligand>
</feature>
<evidence type="ECO:0000313" key="8">
    <source>
        <dbReference type="EMBL" id="SDB95055.1"/>
    </source>
</evidence>
<dbReference type="NCBIfam" id="TIGR00067">
    <property type="entry name" value="glut_race"/>
    <property type="match status" value="1"/>
</dbReference>
<accession>A0A1G6HME3</accession>
<dbReference type="RefSeq" id="WP_093728859.1">
    <property type="nucleotide sequence ID" value="NZ_FMYW01000001.1"/>
</dbReference>